<dbReference type="SUPFAM" id="SSF56024">
    <property type="entry name" value="Phospholipase D/nuclease"/>
    <property type="match status" value="2"/>
</dbReference>
<evidence type="ECO:0000313" key="10">
    <source>
        <dbReference type="Proteomes" id="UP001589828"/>
    </source>
</evidence>
<dbReference type="RefSeq" id="WP_377022809.1">
    <property type="nucleotide sequence ID" value="NZ_JBHLTS010000021.1"/>
</dbReference>
<feature type="binding site" evidence="6">
    <location>
        <position position="587"/>
    </location>
    <ligand>
        <name>ATP</name>
        <dbReference type="ChEBI" id="CHEBI:30616"/>
    </ligand>
</feature>
<gene>
    <name evidence="9" type="primary">ppk1</name>
    <name evidence="6" type="synonym">ppk</name>
    <name evidence="9" type="ORF">ACFFGT_12185</name>
</gene>
<evidence type="ECO:0000313" key="9">
    <source>
        <dbReference type="EMBL" id="MFC0514966.1"/>
    </source>
</evidence>
<comment type="cofactor">
    <cofactor evidence="6">
        <name>Mg(2+)</name>
        <dbReference type="ChEBI" id="CHEBI:18420"/>
    </cofactor>
</comment>
<proteinExistence type="inferred from homology"/>
<dbReference type="InterPro" id="IPR003414">
    <property type="entry name" value="PP_kinase"/>
</dbReference>
<dbReference type="Pfam" id="PF17941">
    <property type="entry name" value="PP_kinase_C_1"/>
    <property type="match status" value="1"/>
</dbReference>
<feature type="binding site" evidence="6">
    <location>
        <position position="45"/>
    </location>
    <ligand>
        <name>ATP</name>
        <dbReference type="ChEBI" id="CHEBI:30616"/>
    </ligand>
</feature>
<reference evidence="9 10" key="1">
    <citation type="submission" date="2024-09" db="EMBL/GenBank/DDBJ databases">
        <authorList>
            <person name="Sun Q."/>
            <person name="Mori K."/>
        </authorList>
    </citation>
    <scope>NUCLEOTIDE SEQUENCE [LARGE SCALE GENOMIC DNA]</scope>
    <source>
        <strain evidence="9 10">NCAIM B.02415</strain>
    </source>
</reference>
<dbReference type="Pfam" id="PF13090">
    <property type="entry name" value="PP_kinase_C"/>
    <property type="match status" value="1"/>
</dbReference>
<accession>A0ABV6L6A0</accession>
<sequence>MDKQVPLINREISWLYFNDRVLQEAADPTVPLIDRIRFLAIFSSNLDEFYRVRVATLTRLAALNEKSKEILGYNPKKVLNQIKNIVVRQERKFNNLYENIIVKQLAEEKIFILNDKQLNVTRGTFVKNYFREKLLATLVPIMLNDTLPLPELRDRAVYFFVKLTTNKKTRFALIEFPDNLSRFVKLPDTNNLKFLILLDDIIRYSLEDIFFIFEHDTIEAYSIQLTRDAELDLDKEVSEKFIDSLSKSLLKRKKGKPMRLLYDSDMPMDMLKYLVGKMGLHGESLIPGNRYHNFKNFISFPNVGGPELEYSKYTPLSVADLSFGKSLIDLIAKKDYLVSTPYQSYDYVIHFLREAAIDPKVKEISIAVYRLAENSRVIHALINAAKNGKKVNCLVELRARFDEQNNIHWSNRLEEEGVTVLYGVPGYKVHSKICLVSRTEKGKLAYYACLSTGNFNEKTAQIYADHTLFTANKRITDDLVNVFKAINKGLLPKGLKSLIVSPIDSRPAIYRLIDNEIKNAKAGKQAYMILKMNSLADEDMINKLYQASNAGVKIKMIIRGMCCLIAGVKGYSENIEVISIVDKYLEHARVHIYCNGGKELIYLTSADFMTRNIDNRVEVGFPIYDEKLQQEVRDIIDIQLSDNTKAREINSQNTNKYHKTNSPESHRAQIEIYNYLKNKTK</sequence>
<comment type="PTM">
    <text evidence="6 7">An intermediate of this reaction is the autophosphorylated ppk in which a phosphate is covalently linked to a histidine residue through a N-P bond.</text>
</comment>
<comment type="function">
    <text evidence="6 7">Catalyzes the reversible transfer of the terminal phosphate of ATP to form a long-chain polyphosphate (polyP).</text>
</comment>
<keyword evidence="4 6" id="KW-0418">Kinase</keyword>
<keyword evidence="6" id="KW-0479">Metal-binding</keyword>
<evidence type="ECO:0000256" key="4">
    <source>
        <dbReference type="ARBA" id="ARBA00022777"/>
    </source>
</evidence>
<dbReference type="CDD" id="cd09167">
    <property type="entry name" value="PLDc_EcPPK1_C2_like"/>
    <property type="match status" value="1"/>
</dbReference>
<evidence type="ECO:0000256" key="5">
    <source>
        <dbReference type="ARBA" id="ARBA00022840"/>
    </source>
</evidence>
<evidence type="ECO:0000256" key="1">
    <source>
        <dbReference type="ARBA" id="ARBA00022553"/>
    </source>
</evidence>
<dbReference type="GO" id="GO:0008976">
    <property type="term" value="F:polyphosphate kinase activity"/>
    <property type="evidence" value="ECO:0007669"/>
    <property type="project" value="UniProtKB-EC"/>
</dbReference>
<dbReference type="InterPro" id="IPR036830">
    <property type="entry name" value="PP_kinase_middle_dom_sf"/>
</dbReference>
<keyword evidence="6" id="KW-0460">Magnesium</keyword>
<dbReference type="InterPro" id="IPR024953">
    <property type="entry name" value="PP_kinase_middle"/>
</dbReference>
<evidence type="ECO:0000256" key="6">
    <source>
        <dbReference type="HAMAP-Rule" id="MF_00347"/>
    </source>
</evidence>
<keyword evidence="3 6" id="KW-0547">Nucleotide-binding</keyword>
<feature type="binding site" evidence="6">
    <location>
        <position position="370"/>
    </location>
    <ligand>
        <name>Mg(2+)</name>
        <dbReference type="ChEBI" id="CHEBI:18420"/>
    </ligand>
</feature>
<comment type="similarity">
    <text evidence="6 7">Belongs to the polyphosphate kinase 1 (PPK1) family.</text>
</comment>
<dbReference type="InterPro" id="IPR036832">
    <property type="entry name" value="PPK_N_dom_sf"/>
</dbReference>
<dbReference type="Gene3D" id="3.30.870.10">
    <property type="entry name" value="Endonuclease Chain A"/>
    <property type="match status" value="2"/>
</dbReference>
<dbReference type="PANTHER" id="PTHR30218">
    <property type="entry name" value="POLYPHOSPHATE KINASE"/>
    <property type="match status" value="1"/>
</dbReference>
<dbReference type="InterPro" id="IPR025198">
    <property type="entry name" value="PPK_N_dom"/>
</dbReference>
<dbReference type="InterPro" id="IPR007110">
    <property type="entry name" value="Ig-like_dom"/>
</dbReference>
<comment type="caution">
    <text evidence="9">The sequence shown here is derived from an EMBL/GenBank/DDBJ whole genome shotgun (WGS) entry which is preliminary data.</text>
</comment>
<dbReference type="HAMAP" id="MF_00347">
    <property type="entry name" value="Polyphosphate_kinase"/>
    <property type="match status" value="1"/>
</dbReference>
<keyword evidence="10" id="KW-1185">Reference proteome</keyword>
<feature type="binding site" evidence="6">
    <location>
        <position position="400"/>
    </location>
    <ligand>
        <name>Mg(2+)</name>
        <dbReference type="ChEBI" id="CHEBI:18420"/>
    </ligand>
</feature>
<organism evidence="9 10">
    <name type="scientific">Mucilaginibacter angelicae</name>
    <dbReference type="NCBI Taxonomy" id="869718"/>
    <lineage>
        <taxon>Bacteria</taxon>
        <taxon>Pseudomonadati</taxon>
        <taxon>Bacteroidota</taxon>
        <taxon>Sphingobacteriia</taxon>
        <taxon>Sphingobacteriales</taxon>
        <taxon>Sphingobacteriaceae</taxon>
        <taxon>Mucilaginibacter</taxon>
    </lineage>
</organism>
<dbReference type="PIRSF" id="PIRSF015589">
    <property type="entry name" value="PP_kinase"/>
    <property type="match status" value="1"/>
</dbReference>
<dbReference type="NCBIfam" id="NF003917">
    <property type="entry name" value="PRK05443.1-1"/>
    <property type="match status" value="1"/>
</dbReference>
<comment type="catalytic activity">
    <reaction evidence="6 7">
        <text>[phosphate](n) + ATP = [phosphate](n+1) + ADP</text>
        <dbReference type="Rhea" id="RHEA:19573"/>
        <dbReference type="Rhea" id="RHEA-COMP:9859"/>
        <dbReference type="Rhea" id="RHEA-COMP:14280"/>
        <dbReference type="ChEBI" id="CHEBI:16838"/>
        <dbReference type="ChEBI" id="CHEBI:30616"/>
        <dbReference type="ChEBI" id="CHEBI:456216"/>
        <dbReference type="EC" id="2.7.4.1"/>
    </reaction>
</comment>
<dbReference type="NCBIfam" id="TIGR03705">
    <property type="entry name" value="poly_P_kin"/>
    <property type="match status" value="1"/>
</dbReference>
<evidence type="ECO:0000256" key="2">
    <source>
        <dbReference type="ARBA" id="ARBA00022679"/>
    </source>
</evidence>
<keyword evidence="2 6" id="KW-0808">Transferase</keyword>
<dbReference type="EMBL" id="JBHLTS010000021">
    <property type="protein sequence ID" value="MFC0514966.1"/>
    <property type="molecule type" value="Genomic_DNA"/>
</dbReference>
<dbReference type="PROSITE" id="PS50835">
    <property type="entry name" value="IG_LIKE"/>
    <property type="match status" value="1"/>
</dbReference>
<dbReference type="InterPro" id="IPR041108">
    <property type="entry name" value="PP_kinase_C_1"/>
</dbReference>
<feature type="binding site" evidence="6">
    <location>
        <position position="463"/>
    </location>
    <ligand>
        <name>ATP</name>
        <dbReference type="ChEBI" id="CHEBI:30616"/>
    </ligand>
</feature>
<feature type="binding site" evidence="6">
    <location>
        <position position="559"/>
    </location>
    <ligand>
        <name>ATP</name>
        <dbReference type="ChEBI" id="CHEBI:30616"/>
    </ligand>
</feature>
<dbReference type="Pfam" id="PF02503">
    <property type="entry name" value="PP_kinase"/>
    <property type="match status" value="1"/>
</dbReference>
<dbReference type="EC" id="2.7.4.1" evidence="6 7"/>
<protein>
    <recommendedName>
        <fullName evidence="6 7">Polyphosphate kinase</fullName>
        <ecNumber evidence="6 7">2.7.4.1</ecNumber>
    </recommendedName>
    <alternativeName>
        <fullName evidence="6">ATP-polyphosphate phosphotransferase</fullName>
    </alternativeName>
    <alternativeName>
        <fullName evidence="6">Polyphosphoric acid kinase</fullName>
    </alternativeName>
</protein>
<dbReference type="SUPFAM" id="SSF140356">
    <property type="entry name" value="PPK N-terminal domain-like"/>
    <property type="match status" value="1"/>
</dbReference>
<keyword evidence="1 6" id="KW-0597">Phosphoprotein</keyword>
<name>A0ABV6L6A0_9SPHI</name>
<evidence type="ECO:0000256" key="7">
    <source>
        <dbReference type="RuleBase" id="RU003800"/>
    </source>
</evidence>
<keyword evidence="5 6" id="KW-0067">ATP-binding</keyword>
<dbReference type="CDD" id="cd09164">
    <property type="entry name" value="PLDc_EcPPK1_C1_like"/>
    <property type="match status" value="1"/>
</dbReference>
<feature type="domain" description="Ig-like" evidence="8">
    <location>
        <begin position="359"/>
        <end position="461"/>
    </location>
</feature>
<dbReference type="Proteomes" id="UP001589828">
    <property type="component" value="Unassembled WGS sequence"/>
</dbReference>
<dbReference type="Pfam" id="PF13089">
    <property type="entry name" value="PP_kinase_N"/>
    <property type="match status" value="1"/>
</dbReference>
<dbReference type="SUPFAM" id="SSF143724">
    <property type="entry name" value="PHP14-like"/>
    <property type="match status" value="1"/>
</dbReference>
<dbReference type="InterPro" id="IPR025200">
    <property type="entry name" value="PPK_C_dom2"/>
</dbReference>
<dbReference type="Gene3D" id="3.30.1840.10">
    <property type="entry name" value="Polyphosphate kinase middle domain"/>
    <property type="match status" value="1"/>
</dbReference>
<evidence type="ECO:0000259" key="8">
    <source>
        <dbReference type="PROSITE" id="PS50835"/>
    </source>
</evidence>
<evidence type="ECO:0000256" key="3">
    <source>
        <dbReference type="ARBA" id="ARBA00022741"/>
    </source>
</evidence>
<dbReference type="PANTHER" id="PTHR30218:SF0">
    <property type="entry name" value="POLYPHOSPHATE KINASE"/>
    <property type="match status" value="1"/>
</dbReference>
<feature type="active site" description="Phosphohistidine intermediate" evidence="6">
    <location>
        <position position="430"/>
    </location>
</feature>
<dbReference type="Gene3D" id="1.20.58.310">
    <property type="entry name" value="Polyphosphate kinase N-terminal domain"/>
    <property type="match status" value="1"/>
</dbReference>